<accession>A0A816AJ22</accession>
<evidence type="ECO:0000259" key="1">
    <source>
        <dbReference type="Pfam" id="PF10551"/>
    </source>
</evidence>
<evidence type="ECO:0000313" key="4">
    <source>
        <dbReference type="Proteomes" id="UP000663834"/>
    </source>
</evidence>
<proteinExistence type="predicted"/>
<gene>
    <name evidence="2" type="ORF">CJN711_LOCUS1023</name>
    <name evidence="3" type="ORF">KQP761_LOCUS21952</name>
</gene>
<dbReference type="Proteomes" id="UP000663834">
    <property type="component" value="Unassembled WGS sequence"/>
</dbReference>
<evidence type="ECO:0000313" key="2">
    <source>
        <dbReference type="EMBL" id="CAF0974191.1"/>
    </source>
</evidence>
<reference evidence="3" key="1">
    <citation type="submission" date="2021-02" db="EMBL/GenBank/DDBJ databases">
        <authorList>
            <person name="Nowell W R."/>
        </authorList>
    </citation>
    <scope>NUCLEOTIDE SEQUENCE</scope>
</reference>
<evidence type="ECO:0000313" key="3">
    <source>
        <dbReference type="EMBL" id="CAF1598163.1"/>
    </source>
</evidence>
<protein>
    <recommendedName>
        <fullName evidence="1">MULE transposase domain-containing protein</fullName>
    </recommendedName>
</protein>
<feature type="domain" description="MULE transposase" evidence="1">
    <location>
        <begin position="146"/>
        <end position="241"/>
    </location>
</feature>
<dbReference type="InterPro" id="IPR018289">
    <property type="entry name" value="MULE_transposase_dom"/>
</dbReference>
<comment type="caution">
    <text evidence="3">The sequence shown here is derived from an EMBL/GenBank/DDBJ whole genome shotgun (WGS) entry which is preliminary data.</text>
</comment>
<dbReference type="OrthoDB" id="10043072at2759"/>
<dbReference type="Pfam" id="PF10551">
    <property type="entry name" value="MULE"/>
    <property type="match status" value="1"/>
</dbReference>
<dbReference type="AlphaFoldDB" id="A0A816AJ22"/>
<dbReference type="EMBL" id="CAJNOV010000071">
    <property type="protein sequence ID" value="CAF0974191.1"/>
    <property type="molecule type" value="Genomic_DNA"/>
</dbReference>
<sequence length="252" mass="29252">MDSDIEWTKTNRGTQAFIYKKQKYRKRCSNKDGSEISVCCNKSCGISIVLQNGIIKRYPQKHLHDELQHTPEIRNLLQNISTAYRRRSSVLPPIPKTLEDIVIPDSLKFLQNGDRYVTFDNPVPNRLIILCSSETLLALTGKCSYWLADGTFRTAPQKFLQSYSIHGRTQWGIHAFVHIAMCGRTQQQYELIFQALLHHANTNHIQLQPLSIMLDFEQAASNTFLSIFKHSSVLYCHFHYCRSIWRHIQKLD</sequence>
<name>A0A816AJ22_9BILA</name>
<organism evidence="3 4">
    <name type="scientific">Rotaria magnacalcarata</name>
    <dbReference type="NCBI Taxonomy" id="392030"/>
    <lineage>
        <taxon>Eukaryota</taxon>
        <taxon>Metazoa</taxon>
        <taxon>Spiralia</taxon>
        <taxon>Gnathifera</taxon>
        <taxon>Rotifera</taxon>
        <taxon>Eurotatoria</taxon>
        <taxon>Bdelloidea</taxon>
        <taxon>Philodinida</taxon>
        <taxon>Philodinidae</taxon>
        <taxon>Rotaria</taxon>
    </lineage>
</organism>
<dbReference type="EMBL" id="CAJNOW010011472">
    <property type="protein sequence ID" value="CAF1598163.1"/>
    <property type="molecule type" value="Genomic_DNA"/>
</dbReference>
<dbReference type="Proteomes" id="UP000663855">
    <property type="component" value="Unassembled WGS sequence"/>
</dbReference>